<dbReference type="AlphaFoldDB" id="A0A0L0FHP3"/>
<feature type="region of interest" description="Disordered" evidence="1">
    <location>
        <begin position="1"/>
        <end position="26"/>
    </location>
</feature>
<dbReference type="EMBL" id="KQ243162">
    <property type="protein sequence ID" value="KNC76299.1"/>
    <property type="molecule type" value="Genomic_DNA"/>
</dbReference>
<gene>
    <name evidence="2" type="ORF">SARC_11192</name>
</gene>
<proteinExistence type="predicted"/>
<dbReference type="GO" id="GO:0005634">
    <property type="term" value="C:nucleus"/>
    <property type="evidence" value="ECO:0007669"/>
    <property type="project" value="TreeGrafter"/>
</dbReference>
<dbReference type="RefSeq" id="XP_014150201.1">
    <property type="nucleotide sequence ID" value="XM_014294726.1"/>
</dbReference>
<dbReference type="InterPro" id="IPR039169">
    <property type="entry name" value="Abitram"/>
</dbReference>
<organism evidence="2 3">
    <name type="scientific">Sphaeroforma arctica JP610</name>
    <dbReference type="NCBI Taxonomy" id="667725"/>
    <lineage>
        <taxon>Eukaryota</taxon>
        <taxon>Ichthyosporea</taxon>
        <taxon>Ichthyophonida</taxon>
        <taxon>Sphaeroforma</taxon>
    </lineage>
</organism>
<evidence type="ECO:0000256" key="1">
    <source>
        <dbReference type="SAM" id="MobiDB-lite"/>
    </source>
</evidence>
<evidence type="ECO:0008006" key="4">
    <source>
        <dbReference type="Google" id="ProtNLM"/>
    </source>
</evidence>
<dbReference type="PANTHER" id="PTHR13651:SF0">
    <property type="entry name" value="PROTEIN ABITRAM"/>
    <property type="match status" value="1"/>
</dbReference>
<dbReference type="PANTHER" id="PTHR13651">
    <property type="entry name" value="PROTEIN ABITRAM"/>
    <property type="match status" value="1"/>
</dbReference>
<dbReference type="STRING" id="667725.A0A0L0FHP3"/>
<dbReference type="eggNOG" id="KOG3266">
    <property type="taxonomic scope" value="Eukaryota"/>
</dbReference>
<protein>
    <recommendedName>
        <fullName evidence="4">Actin-binding transcription modulator</fullName>
    </recommendedName>
</protein>
<dbReference type="OrthoDB" id="48130at2759"/>
<dbReference type="GeneID" id="25911696"/>
<evidence type="ECO:0000313" key="3">
    <source>
        <dbReference type="Proteomes" id="UP000054560"/>
    </source>
</evidence>
<dbReference type="Gene3D" id="2.40.50.100">
    <property type="match status" value="1"/>
</dbReference>
<dbReference type="InterPro" id="IPR011053">
    <property type="entry name" value="Single_hybrid_motif"/>
</dbReference>
<dbReference type="SUPFAM" id="SSF51230">
    <property type="entry name" value="Single hybrid motif"/>
    <property type="match status" value="1"/>
</dbReference>
<accession>A0A0L0FHP3</accession>
<evidence type="ECO:0000313" key="2">
    <source>
        <dbReference type="EMBL" id="KNC76299.1"/>
    </source>
</evidence>
<name>A0A0L0FHP3_9EUKA</name>
<dbReference type="Proteomes" id="UP000054560">
    <property type="component" value="Unassembled WGS sequence"/>
</dbReference>
<reference evidence="2 3" key="1">
    <citation type="submission" date="2011-02" db="EMBL/GenBank/DDBJ databases">
        <title>The Genome Sequence of Sphaeroforma arctica JP610.</title>
        <authorList>
            <consortium name="The Broad Institute Genome Sequencing Platform"/>
            <person name="Russ C."/>
            <person name="Cuomo C."/>
            <person name="Young S.K."/>
            <person name="Zeng Q."/>
            <person name="Gargeya S."/>
            <person name="Alvarado L."/>
            <person name="Berlin A."/>
            <person name="Chapman S.B."/>
            <person name="Chen Z."/>
            <person name="Freedman E."/>
            <person name="Gellesch M."/>
            <person name="Goldberg J."/>
            <person name="Griggs A."/>
            <person name="Gujja S."/>
            <person name="Heilman E."/>
            <person name="Heiman D."/>
            <person name="Howarth C."/>
            <person name="Mehta T."/>
            <person name="Neiman D."/>
            <person name="Pearson M."/>
            <person name="Roberts A."/>
            <person name="Saif S."/>
            <person name="Shea T."/>
            <person name="Shenoy N."/>
            <person name="Sisk P."/>
            <person name="Stolte C."/>
            <person name="Sykes S."/>
            <person name="White J."/>
            <person name="Yandava C."/>
            <person name="Burger G."/>
            <person name="Gray M.W."/>
            <person name="Holland P.W.H."/>
            <person name="King N."/>
            <person name="Lang F.B.F."/>
            <person name="Roger A.J."/>
            <person name="Ruiz-Trillo I."/>
            <person name="Haas B."/>
            <person name="Nusbaum C."/>
            <person name="Birren B."/>
        </authorList>
    </citation>
    <scope>NUCLEOTIDE SEQUENCE [LARGE SCALE GENOMIC DNA]</scope>
    <source>
        <strain evidence="2 3">JP610</strain>
    </source>
</reference>
<sequence length="190" mass="21385">MADMEKMDGVKLSAQHNADQSKPEDESLSLKPLIDRYYTRYYRCDVDGRPGADQFVFEHFNALLVVGVSRYHPLVVDPSPIESIDFKADGEQDRLQNEVTGKKKHGAQTITPESLLCRVKLVNGKTYDILGIVKGSLVQANACLMDNLQMLKNKPETDGWVAIITRKNKSDKLPTNLENLESYEKLRGTT</sequence>
<keyword evidence="3" id="KW-1185">Reference proteome</keyword>